<keyword evidence="3 5" id="KW-0067">ATP-binding</keyword>
<dbReference type="Proteomes" id="UP001208017">
    <property type="component" value="Unassembled WGS sequence"/>
</dbReference>
<dbReference type="PANTHER" id="PTHR42734">
    <property type="entry name" value="METAL TRANSPORT SYSTEM ATP-BINDING PROTEIN TM_0124-RELATED"/>
    <property type="match status" value="1"/>
</dbReference>
<accession>A0ABT3X529</accession>
<comment type="caution">
    <text evidence="5">The sequence shown here is derived from an EMBL/GenBank/DDBJ whole genome shotgun (WGS) entry which is preliminary data.</text>
</comment>
<dbReference type="InterPro" id="IPR003593">
    <property type="entry name" value="AAA+_ATPase"/>
</dbReference>
<dbReference type="GO" id="GO:0005524">
    <property type="term" value="F:ATP binding"/>
    <property type="evidence" value="ECO:0007669"/>
    <property type="project" value="UniProtKB-KW"/>
</dbReference>
<dbReference type="Pfam" id="PF00005">
    <property type="entry name" value="ABC_tran"/>
    <property type="match status" value="1"/>
</dbReference>
<reference evidence="5 6" key="1">
    <citation type="submission" date="2022-11" db="EMBL/GenBank/DDBJ databases">
        <title>Study of microbial diversity in lake waters.</title>
        <authorList>
            <person name="Zhang J."/>
        </authorList>
    </citation>
    <scope>NUCLEOTIDE SEQUENCE [LARGE SCALE GENOMIC DNA]</scope>
    <source>
        <strain evidence="5 6">DT12</strain>
    </source>
</reference>
<dbReference type="InterPro" id="IPR050153">
    <property type="entry name" value="Metal_Ion_Import_ABC"/>
</dbReference>
<evidence type="ECO:0000256" key="2">
    <source>
        <dbReference type="ARBA" id="ARBA00022741"/>
    </source>
</evidence>
<proteinExistence type="predicted"/>
<feature type="domain" description="ABC transporter" evidence="4">
    <location>
        <begin position="4"/>
        <end position="237"/>
    </location>
</feature>
<name>A0ABT3X529_9BACL</name>
<evidence type="ECO:0000256" key="3">
    <source>
        <dbReference type="ARBA" id="ARBA00022840"/>
    </source>
</evidence>
<organism evidence="5 6">
    <name type="scientific">Tumebacillus lacus</name>
    <dbReference type="NCBI Taxonomy" id="2995335"/>
    <lineage>
        <taxon>Bacteria</taxon>
        <taxon>Bacillati</taxon>
        <taxon>Bacillota</taxon>
        <taxon>Bacilli</taxon>
        <taxon>Bacillales</taxon>
        <taxon>Alicyclobacillaceae</taxon>
        <taxon>Tumebacillus</taxon>
    </lineage>
</organism>
<dbReference type="EMBL" id="JAPMLT010000008">
    <property type="protein sequence ID" value="MCX7571077.1"/>
    <property type="molecule type" value="Genomic_DNA"/>
</dbReference>
<gene>
    <name evidence="5" type="ORF">OS242_14090</name>
</gene>
<keyword evidence="2" id="KW-0547">Nucleotide-binding</keyword>
<evidence type="ECO:0000313" key="5">
    <source>
        <dbReference type="EMBL" id="MCX7571077.1"/>
    </source>
</evidence>
<dbReference type="PROSITE" id="PS50893">
    <property type="entry name" value="ABC_TRANSPORTER_2"/>
    <property type="match status" value="1"/>
</dbReference>
<evidence type="ECO:0000259" key="4">
    <source>
        <dbReference type="PROSITE" id="PS50893"/>
    </source>
</evidence>
<sequence>MKLAEMRDVTFGYGPTPVLERMNLSIGTSEFIGLTGPNGSAKTTTLKLLLGLLSPQRGEVSLNGRRADGRRMTIGYLPQQIASFNAGFPSTVWELVRSGLYDRKHWFSRLKKEESDRVEQVLQQVGMWEHRKRKIGELSGGQKQRVCLARALVTEPDLLVLDEPTTGMDTSARTLFYDLLEHQVRAHGRTVLMVTHDLEETLPRLTRLLVLDKRIRFDGTPVQFRERMDLADRPAPVPLYCCYDDHQPQQLVQLDAKSERVDRVEEGVR</sequence>
<dbReference type="InterPro" id="IPR027417">
    <property type="entry name" value="P-loop_NTPase"/>
</dbReference>
<dbReference type="PROSITE" id="PS00211">
    <property type="entry name" value="ABC_TRANSPORTER_1"/>
    <property type="match status" value="1"/>
</dbReference>
<dbReference type="InterPro" id="IPR017871">
    <property type="entry name" value="ABC_transporter-like_CS"/>
</dbReference>
<dbReference type="Gene3D" id="3.40.50.300">
    <property type="entry name" value="P-loop containing nucleotide triphosphate hydrolases"/>
    <property type="match status" value="1"/>
</dbReference>
<evidence type="ECO:0000313" key="6">
    <source>
        <dbReference type="Proteomes" id="UP001208017"/>
    </source>
</evidence>
<dbReference type="RefSeq" id="WP_267152322.1">
    <property type="nucleotide sequence ID" value="NZ_JAPMLT010000008.1"/>
</dbReference>
<keyword evidence="1" id="KW-0813">Transport</keyword>
<dbReference type="SUPFAM" id="SSF52540">
    <property type="entry name" value="P-loop containing nucleoside triphosphate hydrolases"/>
    <property type="match status" value="1"/>
</dbReference>
<keyword evidence="6" id="KW-1185">Reference proteome</keyword>
<dbReference type="PANTHER" id="PTHR42734:SF4">
    <property type="entry name" value="HIGH-AFFINITY ZINC UPTAKE SYSTEM ATP-BINDING PROTEIN ZNUC"/>
    <property type="match status" value="1"/>
</dbReference>
<dbReference type="SMART" id="SM00382">
    <property type="entry name" value="AAA"/>
    <property type="match status" value="1"/>
</dbReference>
<evidence type="ECO:0000256" key="1">
    <source>
        <dbReference type="ARBA" id="ARBA00022448"/>
    </source>
</evidence>
<protein>
    <submittedName>
        <fullName evidence="5">Metal ABC transporter ATP-binding protein</fullName>
    </submittedName>
</protein>
<dbReference type="InterPro" id="IPR003439">
    <property type="entry name" value="ABC_transporter-like_ATP-bd"/>
</dbReference>